<dbReference type="RefSeq" id="WP_099916343.1">
    <property type="nucleotide sequence ID" value="NZ_BMHS01000012.1"/>
</dbReference>
<keyword evidence="2" id="KW-0274">FAD</keyword>
<keyword evidence="4" id="KW-1185">Reference proteome</keyword>
<dbReference type="SUPFAM" id="SSF51905">
    <property type="entry name" value="FAD/NAD(P)-binding domain"/>
    <property type="match status" value="1"/>
</dbReference>
<feature type="binding site" evidence="2">
    <location>
        <begin position="14"/>
        <end position="17"/>
    </location>
    <ligand>
        <name>FAD</name>
        <dbReference type="ChEBI" id="CHEBI:57692"/>
    </ligand>
</feature>
<gene>
    <name evidence="3" type="ORF">CR103_12615</name>
</gene>
<feature type="binding site" evidence="2">
    <location>
        <position position="344"/>
    </location>
    <ligand>
        <name>L-tryptophan</name>
        <dbReference type="ChEBI" id="CHEBI:57912"/>
    </ligand>
</feature>
<sequence>MSLPHIRNIVIVGGGTAGWMTAAGLAKVLTGNWTIRLVESEEIGTVGVGEATIPLINIYNKALGIDEDEFMRATNGTFKLGIEFCNWGKLGGSYMHGFGNLGPDIGITKFHQYWLKAQQEGYAMDIENYSICSLAARHAKFMRARPELGNSPLSEIAHAFHFDANLYAAFLRKYAEQRGVIRIEGKVSGATTRPADGFIEAIVMDNGERIEGDLFIDCSGFRGLLIEQTLHAGYDDWSHWLPCDRAWAVPCESVAPLLPYTRSTARDAGWQWRIPLQSRIGNGHVYSSKFTDDASAVDILMNNLDGQALAEPRQLKFVTGKRKKFWDKNCVAIGLSSGFMEPLESTSIHLIQSTIARLTTFFPDQGFDQCNIDEFNRQANFEVEKIRDFLILHYKATSRTDTEFWNYCRNMDIPDSLRNKMALYESNGRVFREASEMFSEISWFEVMHGQGLKPRSYHPLVDALAEGKIRTFLENVSSTTLRCVEAMPTHADFVRDNCAART</sequence>
<feature type="binding site" evidence="2">
    <location>
        <position position="187"/>
    </location>
    <ligand>
        <name>FAD</name>
        <dbReference type="ChEBI" id="CHEBI:57692"/>
    </ligand>
</feature>
<proteinExistence type="predicted"/>
<feature type="active site" evidence="1">
    <location>
        <position position="79"/>
    </location>
</feature>
<dbReference type="PANTHER" id="PTHR43747">
    <property type="entry name" value="FAD-BINDING PROTEIN"/>
    <property type="match status" value="1"/>
</dbReference>
<dbReference type="InterPro" id="IPR006905">
    <property type="entry name" value="Flavin_halogenase"/>
</dbReference>
<feature type="binding site" evidence="2">
    <location>
        <position position="335"/>
    </location>
    <ligand>
        <name>FAD</name>
        <dbReference type="ChEBI" id="CHEBI:57692"/>
    </ligand>
</feature>
<dbReference type="EMBL" id="PDOB01000018">
    <property type="protein sequence ID" value="PIL39450.1"/>
    <property type="molecule type" value="Genomic_DNA"/>
</dbReference>
<dbReference type="PIRSF" id="PIRSF011396">
    <property type="entry name" value="Trp_halogenase"/>
    <property type="match status" value="1"/>
</dbReference>
<organism evidence="3 4">
    <name type="scientific">Massilia psychrophila</name>
    <dbReference type="NCBI Taxonomy" id="1603353"/>
    <lineage>
        <taxon>Bacteria</taxon>
        <taxon>Pseudomonadati</taxon>
        <taxon>Pseudomonadota</taxon>
        <taxon>Betaproteobacteria</taxon>
        <taxon>Burkholderiales</taxon>
        <taxon>Oxalobacteraceae</taxon>
        <taxon>Telluria group</taxon>
        <taxon>Massilia</taxon>
    </lineage>
</organism>
<evidence type="ECO:0000313" key="3">
    <source>
        <dbReference type="EMBL" id="PIL39450.1"/>
    </source>
</evidence>
<dbReference type="InterPro" id="IPR033856">
    <property type="entry name" value="Trp_halogen"/>
</dbReference>
<feature type="binding site" evidence="2">
    <location>
        <position position="348"/>
    </location>
    <ligand>
        <name>FAD</name>
        <dbReference type="ChEBI" id="CHEBI:57692"/>
    </ligand>
</feature>
<dbReference type="GO" id="GO:0004497">
    <property type="term" value="F:monooxygenase activity"/>
    <property type="evidence" value="ECO:0007669"/>
    <property type="project" value="InterPro"/>
</dbReference>
<keyword evidence="2" id="KW-0547">Nucleotide-binding</keyword>
<accession>A0A2G8T086</accession>
<dbReference type="Pfam" id="PF04820">
    <property type="entry name" value="Trp_halogenase"/>
    <property type="match status" value="1"/>
</dbReference>
<feature type="binding site" evidence="2">
    <location>
        <position position="79"/>
    </location>
    <ligand>
        <name>7-chloro-L-tryptophan</name>
        <dbReference type="ChEBI" id="CHEBI:58713"/>
    </ligand>
</feature>
<name>A0A2G8T086_9BURK</name>
<dbReference type="InterPro" id="IPR036188">
    <property type="entry name" value="FAD/NAD-bd_sf"/>
</dbReference>
<dbReference type="AlphaFoldDB" id="A0A2G8T086"/>
<evidence type="ECO:0000313" key="4">
    <source>
        <dbReference type="Proteomes" id="UP000228593"/>
    </source>
</evidence>
<evidence type="ECO:0000256" key="2">
    <source>
        <dbReference type="PIRSR" id="PIRSR011396-2"/>
    </source>
</evidence>
<dbReference type="Proteomes" id="UP000228593">
    <property type="component" value="Unassembled WGS sequence"/>
</dbReference>
<dbReference type="Gene3D" id="3.50.50.60">
    <property type="entry name" value="FAD/NAD(P)-binding domain"/>
    <property type="match status" value="1"/>
</dbReference>
<protein>
    <submittedName>
        <fullName evidence="3">Tryptophan halogenase</fullName>
    </submittedName>
</protein>
<keyword evidence="2" id="KW-0285">Flavoprotein</keyword>
<comment type="caution">
    <text evidence="3">The sequence shown here is derived from an EMBL/GenBank/DDBJ whole genome shotgun (WGS) entry which is preliminary data.</text>
</comment>
<dbReference type="GO" id="GO:0000166">
    <property type="term" value="F:nucleotide binding"/>
    <property type="evidence" value="ECO:0007669"/>
    <property type="project" value="UniProtKB-KW"/>
</dbReference>
<evidence type="ECO:0000256" key="1">
    <source>
        <dbReference type="PIRSR" id="PIRSR011396-1"/>
    </source>
</evidence>
<dbReference type="InterPro" id="IPR050816">
    <property type="entry name" value="Flavin-dep_Halogenase_NPB"/>
</dbReference>
<reference evidence="3 4" key="1">
    <citation type="submission" date="2017-10" db="EMBL/GenBank/DDBJ databases">
        <title>Massilia psychrophilum sp. nov., a novel purple-pigmented bacterium isolated from Tianshan glacier, Xinjiang Municipality, China.</title>
        <authorList>
            <person name="Wang H."/>
        </authorList>
    </citation>
    <scope>NUCLEOTIDE SEQUENCE [LARGE SCALE GENOMIC DNA]</scope>
    <source>
        <strain evidence="3 4">JCM 30813</strain>
    </source>
</reference>
<dbReference type="PANTHER" id="PTHR43747:SF4">
    <property type="entry name" value="FLAVIN-DEPENDENT TRYPTOPHAN HALOGENASE"/>
    <property type="match status" value="1"/>
</dbReference>
<dbReference type="OrthoDB" id="8868802at2"/>